<dbReference type="EMBL" id="DS727841">
    <property type="protein sequence ID" value="EEC06838.1"/>
    <property type="molecule type" value="Genomic_DNA"/>
</dbReference>
<feature type="non-terminal residue" evidence="1">
    <location>
        <position position="55"/>
    </location>
</feature>
<gene>
    <name evidence="1" type="ORF">IscW_ISCW004946</name>
</gene>
<reference evidence="1" key="1">
    <citation type="submission" date="2008-03" db="EMBL/GenBank/DDBJ databases">
        <title>Annotation of Ixodes scapularis.</title>
        <authorList>
            <consortium name="Ixodes scapularis Genome Project Consortium"/>
            <person name="Caler E."/>
            <person name="Hannick L.I."/>
            <person name="Bidwell S."/>
            <person name="Joardar V."/>
            <person name="Thiagarajan M."/>
            <person name="Amedeo P."/>
            <person name="Galinsky K.J."/>
            <person name="Schobel S."/>
            <person name="Inman J."/>
            <person name="Hostetler J."/>
            <person name="Miller J."/>
            <person name="Hammond M."/>
            <person name="Megy K."/>
            <person name="Lawson D."/>
            <person name="Kodira C."/>
            <person name="Sutton G."/>
            <person name="Meyer J."/>
            <person name="Hill C.A."/>
            <person name="Birren B."/>
            <person name="Nene V."/>
            <person name="Collins F."/>
            <person name="Alarcon-Chaidez F."/>
            <person name="Wikel S."/>
            <person name="Strausberg R."/>
        </authorList>
    </citation>
    <scope>NUCLEOTIDE SEQUENCE [LARGE SCALE GENOMIC DNA]</scope>
    <source>
        <strain evidence="1">Wikel colony</strain>
    </source>
</reference>
<organism>
    <name type="scientific">Ixodes scapularis</name>
    <name type="common">Black-legged tick</name>
    <name type="synonym">Deer tick</name>
    <dbReference type="NCBI Taxonomy" id="6945"/>
    <lineage>
        <taxon>Eukaryota</taxon>
        <taxon>Metazoa</taxon>
        <taxon>Ecdysozoa</taxon>
        <taxon>Arthropoda</taxon>
        <taxon>Chelicerata</taxon>
        <taxon>Arachnida</taxon>
        <taxon>Acari</taxon>
        <taxon>Parasitiformes</taxon>
        <taxon>Ixodida</taxon>
        <taxon>Ixodoidea</taxon>
        <taxon>Ixodidae</taxon>
        <taxon>Ixodinae</taxon>
        <taxon>Ixodes</taxon>
    </lineage>
</organism>
<accession>B7PJR6</accession>
<dbReference type="AlphaFoldDB" id="B7PJR6"/>
<proteinExistence type="predicted"/>
<sequence length="55" mass="6561">TSTLLFHLLPLDHHFLSPLYLPNTLRTPPPPNPFRFFSWDWTPQNRSKKLCYNPP</sequence>
<evidence type="ECO:0000313" key="1">
    <source>
        <dbReference type="EMBL" id="EEC06838.1"/>
    </source>
</evidence>
<dbReference type="PaxDb" id="6945-B7PJR6"/>
<protein>
    <submittedName>
        <fullName evidence="1">Uncharacterized protein</fullName>
    </submittedName>
</protein>
<name>B7PJR6_IXOSC</name>
<feature type="non-terminal residue" evidence="1">
    <location>
        <position position="1"/>
    </location>
</feature>